<keyword evidence="1 4" id="KW-0378">Hydrolase</keyword>
<dbReference type="SUPFAM" id="SSF52151">
    <property type="entry name" value="FabD/lysophospholipase-like"/>
    <property type="match status" value="1"/>
</dbReference>
<evidence type="ECO:0000256" key="2">
    <source>
        <dbReference type="ARBA" id="ARBA00022963"/>
    </source>
</evidence>
<dbReference type="AlphaFoldDB" id="A0A941GU00"/>
<dbReference type="Proteomes" id="UP000767446">
    <property type="component" value="Unassembled WGS sequence"/>
</dbReference>
<proteinExistence type="predicted"/>
<comment type="caution">
    <text evidence="6">The sequence shown here is derived from an EMBL/GenBank/DDBJ whole genome shotgun (WGS) entry which is preliminary data.</text>
</comment>
<organism evidence="6 7">
    <name type="scientific">Gomphosphaeria aponina SAG 52.96 = DSM 107014</name>
    <dbReference type="NCBI Taxonomy" id="1521640"/>
    <lineage>
        <taxon>Bacteria</taxon>
        <taxon>Bacillati</taxon>
        <taxon>Cyanobacteriota</taxon>
        <taxon>Cyanophyceae</taxon>
        <taxon>Oscillatoriophycideae</taxon>
        <taxon>Chroococcales</taxon>
        <taxon>Gomphosphaeriaceae</taxon>
        <taxon>Gomphosphaeria</taxon>
    </lineage>
</organism>
<evidence type="ECO:0000313" key="7">
    <source>
        <dbReference type="Proteomes" id="UP000767446"/>
    </source>
</evidence>
<dbReference type="Gene3D" id="3.40.1090.10">
    <property type="entry name" value="Cytosolic phospholipase A2 catalytic domain"/>
    <property type="match status" value="2"/>
</dbReference>
<dbReference type="InterPro" id="IPR050301">
    <property type="entry name" value="NTE"/>
</dbReference>
<comment type="caution">
    <text evidence="4">Lacks conserved residue(s) required for the propagation of feature annotation.</text>
</comment>
<dbReference type="EMBL" id="JADQBC010000019">
    <property type="protein sequence ID" value="MBR8827085.1"/>
    <property type="molecule type" value="Genomic_DNA"/>
</dbReference>
<evidence type="ECO:0000256" key="1">
    <source>
        <dbReference type="ARBA" id="ARBA00022801"/>
    </source>
</evidence>
<feature type="domain" description="PNPLA" evidence="5">
    <location>
        <begin position="11"/>
        <end position="226"/>
    </location>
</feature>
<name>A0A941GU00_9CHRO</name>
<dbReference type="InterPro" id="IPR002641">
    <property type="entry name" value="PNPLA_dom"/>
</dbReference>
<dbReference type="PROSITE" id="PS51635">
    <property type="entry name" value="PNPLA"/>
    <property type="match status" value="1"/>
</dbReference>
<reference evidence="6" key="1">
    <citation type="submission" date="2021-02" db="EMBL/GenBank/DDBJ databases">
        <title>Metagenome analyses of Stigonema ocellatum DSM 106950, Chlorogloea purpurea SAG 13.99 and Gomphosphaeria aponina DSM 107014.</title>
        <authorList>
            <person name="Marter P."/>
            <person name="Huang S."/>
        </authorList>
    </citation>
    <scope>NUCLEOTIDE SEQUENCE</scope>
    <source>
        <strain evidence="6">JP213</strain>
    </source>
</reference>
<protein>
    <submittedName>
        <fullName evidence="6">Patatin-like phospholipase family protein</fullName>
    </submittedName>
</protein>
<evidence type="ECO:0000313" key="6">
    <source>
        <dbReference type="EMBL" id="MBR8827085.1"/>
    </source>
</evidence>
<evidence type="ECO:0000256" key="4">
    <source>
        <dbReference type="PROSITE-ProRule" id="PRU01161"/>
    </source>
</evidence>
<dbReference type="Pfam" id="PF01734">
    <property type="entry name" value="Patatin"/>
    <property type="match status" value="1"/>
</dbReference>
<keyword evidence="2 4" id="KW-0442">Lipid degradation</keyword>
<feature type="short sequence motif" description="GXSXG" evidence="4">
    <location>
        <begin position="46"/>
        <end position="50"/>
    </location>
</feature>
<evidence type="ECO:0000259" key="5">
    <source>
        <dbReference type="PROSITE" id="PS51635"/>
    </source>
</evidence>
<accession>A0A941GU00</accession>
<dbReference type="PANTHER" id="PTHR14226:SF78">
    <property type="entry name" value="SLR0060 PROTEIN"/>
    <property type="match status" value="1"/>
</dbReference>
<dbReference type="GO" id="GO:0016042">
    <property type="term" value="P:lipid catabolic process"/>
    <property type="evidence" value="ECO:0007669"/>
    <property type="project" value="UniProtKB-UniRule"/>
</dbReference>
<dbReference type="InterPro" id="IPR016035">
    <property type="entry name" value="Acyl_Trfase/lysoPLipase"/>
</dbReference>
<dbReference type="GO" id="GO:0016787">
    <property type="term" value="F:hydrolase activity"/>
    <property type="evidence" value="ECO:0007669"/>
    <property type="project" value="UniProtKB-UniRule"/>
</dbReference>
<keyword evidence="3 4" id="KW-0443">Lipid metabolism</keyword>
<dbReference type="PANTHER" id="PTHR14226">
    <property type="entry name" value="NEUROPATHY TARGET ESTERASE/SWISS CHEESE D.MELANOGASTER"/>
    <property type="match status" value="1"/>
</dbReference>
<feature type="active site" description="Nucleophile" evidence="4">
    <location>
        <position position="48"/>
    </location>
</feature>
<evidence type="ECO:0000256" key="3">
    <source>
        <dbReference type="ARBA" id="ARBA00023098"/>
    </source>
</evidence>
<feature type="active site" description="Proton acceptor" evidence="4">
    <location>
        <position position="213"/>
    </location>
</feature>
<gene>
    <name evidence="6" type="ORF">DSM107014_04110</name>
</gene>
<sequence length="367" mass="41631">MNMEEKKRLAIACQGGGSQTAFTAGVLRKLLEQGVHEKYKIVGLSGTSGGAICALLAWYGLLKAAKGSPEPVFKGIIEFWKDNSAKLPWERFLNDSSIKNTQMLEQGKLPYYETSPYDWRWQWTQKFLSSQAPRKEFLDLRKLLEKHVNFSSIGNLLEPSSPRLLMGAVNVLSGEFRTFDSKQDQISVDAVLASAAVPTLFEAVEVDGNFYWDGLFAENPPLIKLQQTIPDELWIIGINPIERKSVPKTPQCILDRRNELAGNIMLSIELRFFELYNQLLERGALKEEFLASVPLTPTKLRLLNMSEPLAESLDYSSKLNRNPSFIDHLLNDGETQAERFWQNPDDEQYAIPEVWHTGEQLFENLSS</sequence>